<organism evidence="3">
    <name type="scientific">Trichuris suis</name>
    <name type="common">pig whipworm</name>
    <dbReference type="NCBI Taxonomy" id="68888"/>
    <lineage>
        <taxon>Eukaryota</taxon>
        <taxon>Metazoa</taxon>
        <taxon>Ecdysozoa</taxon>
        <taxon>Nematoda</taxon>
        <taxon>Enoplea</taxon>
        <taxon>Dorylaimia</taxon>
        <taxon>Trichinellida</taxon>
        <taxon>Trichuridae</taxon>
        <taxon>Trichuris</taxon>
    </lineage>
</organism>
<proteinExistence type="predicted"/>
<evidence type="ECO:0000313" key="3">
    <source>
        <dbReference type="EMBL" id="KFD67810.1"/>
    </source>
</evidence>
<sequence>MRRSTADVGTAASNPKSANKPTADLTSPVGDRVPGAISRKHRPVGHEGDSSSLQASKEKRSTR</sequence>
<protein>
    <submittedName>
        <fullName evidence="3">Uncharacterized protein</fullName>
    </submittedName>
</protein>
<accession>A0A085NEB4</accession>
<dbReference type="EMBL" id="KL363237">
    <property type="protein sequence ID" value="KFD51664.1"/>
    <property type="molecule type" value="Genomic_DNA"/>
</dbReference>
<feature type="region of interest" description="Disordered" evidence="1">
    <location>
        <begin position="1"/>
        <end position="63"/>
    </location>
</feature>
<dbReference type="AlphaFoldDB" id="A0A085NEB4"/>
<evidence type="ECO:0000313" key="4">
    <source>
        <dbReference type="Proteomes" id="UP000030764"/>
    </source>
</evidence>
<dbReference type="Proteomes" id="UP000030758">
    <property type="component" value="Unassembled WGS sequence"/>
</dbReference>
<name>A0A085NEB4_9BILA</name>
<dbReference type="EMBL" id="KL367511">
    <property type="protein sequence ID" value="KFD67810.1"/>
    <property type="molecule type" value="Genomic_DNA"/>
</dbReference>
<evidence type="ECO:0000313" key="2">
    <source>
        <dbReference type="EMBL" id="KFD51664.1"/>
    </source>
</evidence>
<feature type="compositionally biased region" description="Polar residues" evidence="1">
    <location>
        <begin position="11"/>
        <end position="20"/>
    </location>
</feature>
<evidence type="ECO:0000256" key="1">
    <source>
        <dbReference type="SAM" id="MobiDB-lite"/>
    </source>
</evidence>
<keyword evidence="4" id="KW-1185">Reference proteome</keyword>
<dbReference type="Proteomes" id="UP000030764">
    <property type="component" value="Unassembled WGS sequence"/>
</dbReference>
<reference evidence="3 4" key="1">
    <citation type="journal article" date="2014" name="Nat. Genet.">
        <title>Genome and transcriptome of the porcine whipworm Trichuris suis.</title>
        <authorList>
            <person name="Jex A.R."/>
            <person name="Nejsum P."/>
            <person name="Schwarz E.M."/>
            <person name="Hu L."/>
            <person name="Young N.D."/>
            <person name="Hall R.S."/>
            <person name="Korhonen P.K."/>
            <person name="Liao S."/>
            <person name="Thamsborg S."/>
            <person name="Xia J."/>
            <person name="Xu P."/>
            <person name="Wang S."/>
            <person name="Scheerlinck J.P."/>
            <person name="Hofmann A."/>
            <person name="Sternberg P.W."/>
            <person name="Wang J."/>
            <person name="Gasser R.B."/>
        </authorList>
    </citation>
    <scope>NUCLEOTIDE SEQUENCE [LARGE SCALE GENOMIC DNA]</scope>
    <source>
        <strain evidence="3">DCEP-RM93F</strain>
        <strain evidence="2">DCEP-RM93M</strain>
    </source>
</reference>
<gene>
    <name evidence="2" type="ORF">M513_07543</name>
    <name evidence="3" type="ORF">M514_07543</name>
</gene>